<keyword evidence="4" id="KW-1185">Reference proteome</keyword>
<dbReference type="Gene3D" id="2.160.10.10">
    <property type="entry name" value="Hexapeptide repeat proteins"/>
    <property type="match status" value="1"/>
</dbReference>
<dbReference type="RefSeq" id="WP_308950713.1">
    <property type="nucleotide sequence ID" value="NZ_JARXHW010000026.1"/>
</dbReference>
<gene>
    <name evidence="3" type="ORF">QEH52_11910</name>
</gene>
<accession>A0ABU1AVW1</accession>
<dbReference type="EMBL" id="JARXHW010000026">
    <property type="protein sequence ID" value="MDQ8208218.1"/>
    <property type="molecule type" value="Genomic_DNA"/>
</dbReference>
<organism evidence="3 4">
    <name type="scientific">Thalassobacterium maritimum</name>
    <dbReference type="NCBI Taxonomy" id="3041265"/>
    <lineage>
        <taxon>Bacteria</taxon>
        <taxon>Pseudomonadati</taxon>
        <taxon>Verrucomicrobiota</taxon>
        <taxon>Opitutia</taxon>
        <taxon>Puniceicoccales</taxon>
        <taxon>Coraliomargaritaceae</taxon>
        <taxon>Thalassobacterium</taxon>
    </lineage>
</organism>
<dbReference type="CDD" id="cd05825">
    <property type="entry name" value="LbH_wcaF_like"/>
    <property type="match status" value="1"/>
</dbReference>
<dbReference type="PANTHER" id="PTHR23416:SF23">
    <property type="entry name" value="ACETYLTRANSFERASE C18B11.09C-RELATED"/>
    <property type="match status" value="1"/>
</dbReference>
<dbReference type="SUPFAM" id="SSF51161">
    <property type="entry name" value="Trimeric LpxA-like enzymes"/>
    <property type="match status" value="1"/>
</dbReference>
<keyword evidence="2" id="KW-0808">Transferase</keyword>
<evidence type="ECO:0000313" key="3">
    <source>
        <dbReference type="EMBL" id="MDQ8208218.1"/>
    </source>
</evidence>
<evidence type="ECO:0000256" key="1">
    <source>
        <dbReference type="ARBA" id="ARBA00007274"/>
    </source>
</evidence>
<dbReference type="Pfam" id="PF00132">
    <property type="entry name" value="Hexapep"/>
    <property type="match status" value="1"/>
</dbReference>
<evidence type="ECO:0000256" key="2">
    <source>
        <dbReference type="ARBA" id="ARBA00022679"/>
    </source>
</evidence>
<name>A0ABU1AVW1_9BACT</name>
<dbReference type="InterPro" id="IPR051159">
    <property type="entry name" value="Hexapeptide_acetyltransf"/>
</dbReference>
<dbReference type="InterPro" id="IPR001451">
    <property type="entry name" value="Hexapep"/>
</dbReference>
<proteinExistence type="inferred from homology"/>
<dbReference type="Proteomes" id="UP001225316">
    <property type="component" value="Unassembled WGS sequence"/>
</dbReference>
<evidence type="ECO:0000313" key="4">
    <source>
        <dbReference type="Proteomes" id="UP001225316"/>
    </source>
</evidence>
<comment type="caution">
    <text evidence="3">The sequence shown here is derived from an EMBL/GenBank/DDBJ whole genome shotgun (WGS) entry which is preliminary data.</text>
</comment>
<reference evidence="3 4" key="1">
    <citation type="submission" date="2023-04" db="EMBL/GenBank/DDBJ databases">
        <title>A novel bacteria isolated from coastal sediment.</title>
        <authorList>
            <person name="Liu X.-J."/>
            <person name="Du Z.-J."/>
        </authorList>
    </citation>
    <scope>NUCLEOTIDE SEQUENCE [LARGE SCALE GENOMIC DNA]</scope>
    <source>
        <strain evidence="3 4">SDUM461003</strain>
    </source>
</reference>
<dbReference type="NCBIfam" id="NF007797">
    <property type="entry name" value="PRK10502.1"/>
    <property type="match status" value="1"/>
</dbReference>
<comment type="similarity">
    <text evidence="1">Belongs to the transferase hexapeptide repeat family.</text>
</comment>
<protein>
    <submittedName>
        <fullName evidence="3">WcaF family extracellular polysaccharide biosynthesis acetyltransferase</fullName>
    </submittedName>
</protein>
<sequence>MNSLVRQDLVDHDPMVVTGGRPRAWVISWYLMKIAFVSCALPWPGKLKCFLLRKFGATVGENLLLKPKVNIHLPWQLEIGDHTWIGEEVFILNFSAVTIGSHCCISQRAFLCTGNHDFRDPSMPFRNAPITVKDGAWVGAQSFIAPGVTIGTDAVITAGSVVLEDMPDNMICSGNPCRPIKPRWK</sequence>
<dbReference type="InterPro" id="IPR011004">
    <property type="entry name" value="Trimer_LpxA-like_sf"/>
</dbReference>
<dbReference type="PANTHER" id="PTHR23416">
    <property type="entry name" value="SIALIC ACID SYNTHASE-RELATED"/>
    <property type="match status" value="1"/>
</dbReference>